<evidence type="ECO:0000313" key="3">
    <source>
        <dbReference type="EMBL" id="CAH3147391.1"/>
    </source>
</evidence>
<organism evidence="3 4">
    <name type="scientific">Pocillopora meandrina</name>
    <dbReference type="NCBI Taxonomy" id="46732"/>
    <lineage>
        <taxon>Eukaryota</taxon>
        <taxon>Metazoa</taxon>
        <taxon>Cnidaria</taxon>
        <taxon>Anthozoa</taxon>
        <taxon>Hexacorallia</taxon>
        <taxon>Scleractinia</taxon>
        <taxon>Astrocoeniina</taxon>
        <taxon>Pocilloporidae</taxon>
        <taxon>Pocillopora</taxon>
    </lineage>
</organism>
<feature type="region of interest" description="Disordered" evidence="1">
    <location>
        <begin position="145"/>
        <end position="174"/>
    </location>
</feature>
<evidence type="ECO:0000313" key="4">
    <source>
        <dbReference type="Proteomes" id="UP001159428"/>
    </source>
</evidence>
<reference evidence="3 4" key="1">
    <citation type="submission" date="2022-05" db="EMBL/GenBank/DDBJ databases">
        <authorList>
            <consortium name="Genoscope - CEA"/>
            <person name="William W."/>
        </authorList>
    </citation>
    <scope>NUCLEOTIDE SEQUENCE [LARGE SCALE GENOMIC DNA]</scope>
</reference>
<sequence length="347" mass="38092">MPDQFQKESLDAHNQYRAQHGAPPLKWSSKLASDAEKWAKQLVKLNRLQHHTGDDGENLAYASGKPIRIFCYELTGQRAVDMWYEEIKDYNFGNPGFSSGTGHFTQVIWVGSQEVGVAKASNANGTQFVVARYYPAGNVLGRFPENVQPKGSKISKNAGKKTEQPRGSRPVGGKVQVTVNTKGATDKPQNTREFKNELLKSHNEIRTQHGAPSLKWNSKLAAEAQSWAEDLARRNCIQPSSSNDYGENIAYMSGGQLTGRKVTDMWYEEHDKYSFRNPGFSSTTGHFTQIVWQSSKEMGAGKAVSSSGAQFVVARYQPPGNVRGQFPENVKPAGTGGGGGQSCCVIL</sequence>
<comment type="caution">
    <text evidence="3">The sequence shown here is derived from an EMBL/GenBank/DDBJ whole genome shotgun (WGS) entry which is preliminary data.</text>
</comment>
<dbReference type="CDD" id="cd05382">
    <property type="entry name" value="CAP_GAPR1-like"/>
    <property type="match status" value="2"/>
</dbReference>
<dbReference type="Pfam" id="PF00188">
    <property type="entry name" value="CAP"/>
    <property type="match status" value="2"/>
</dbReference>
<proteinExistence type="predicted"/>
<feature type="domain" description="SCP" evidence="2">
    <location>
        <begin position="4"/>
        <end position="141"/>
    </location>
</feature>
<dbReference type="InterPro" id="IPR018244">
    <property type="entry name" value="Allrgn_V5/Tpx1_CS"/>
</dbReference>
<dbReference type="PRINTS" id="PR00837">
    <property type="entry name" value="V5TPXLIKE"/>
</dbReference>
<dbReference type="SMART" id="SM00198">
    <property type="entry name" value="SCP"/>
    <property type="match status" value="2"/>
</dbReference>
<dbReference type="EMBL" id="CALNXJ010000043">
    <property type="protein sequence ID" value="CAH3147391.1"/>
    <property type="molecule type" value="Genomic_DNA"/>
</dbReference>
<dbReference type="PROSITE" id="PS01009">
    <property type="entry name" value="CRISP_1"/>
    <property type="match status" value="2"/>
</dbReference>
<evidence type="ECO:0000256" key="1">
    <source>
        <dbReference type="SAM" id="MobiDB-lite"/>
    </source>
</evidence>
<name>A0AAU9XI41_9CNID</name>
<feature type="domain" description="SCP" evidence="2">
    <location>
        <begin position="193"/>
        <end position="324"/>
    </location>
</feature>
<protein>
    <recommendedName>
        <fullName evidence="2">SCP domain-containing protein</fullName>
    </recommendedName>
</protein>
<keyword evidence="4" id="KW-1185">Reference proteome</keyword>
<dbReference type="PRINTS" id="PR00838">
    <property type="entry name" value="V5ALLERGEN"/>
</dbReference>
<evidence type="ECO:0000259" key="2">
    <source>
        <dbReference type="SMART" id="SM00198"/>
    </source>
</evidence>
<dbReference type="Proteomes" id="UP001159428">
    <property type="component" value="Unassembled WGS sequence"/>
</dbReference>
<dbReference type="InterPro" id="IPR014044">
    <property type="entry name" value="CAP_dom"/>
</dbReference>
<dbReference type="Gene3D" id="3.40.33.10">
    <property type="entry name" value="CAP"/>
    <property type="match status" value="2"/>
</dbReference>
<dbReference type="SUPFAM" id="SSF55797">
    <property type="entry name" value="PR-1-like"/>
    <property type="match status" value="2"/>
</dbReference>
<dbReference type="InterPro" id="IPR035940">
    <property type="entry name" value="CAP_sf"/>
</dbReference>
<dbReference type="InterPro" id="IPR001283">
    <property type="entry name" value="CRISP-related"/>
</dbReference>
<gene>
    <name evidence="3" type="ORF">PMEA_00023373</name>
</gene>
<dbReference type="InterPro" id="IPR034113">
    <property type="entry name" value="SCP_GAPR1-like"/>
</dbReference>
<dbReference type="FunFam" id="3.40.33.10:FF:000002">
    <property type="entry name" value="Golgi-associated plant pathogenesis-related protein 1"/>
    <property type="match status" value="2"/>
</dbReference>
<accession>A0AAU9XI41</accession>
<dbReference type="InterPro" id="IPR002413">
    <property type="entry name" value="V5_allergen-like"/>
</dbReference>
<dbReference type="AlphaFoldDB" id="A0AAU9XI41"/>
<dbReference type="GO" id="GO:0005576">
    <property type="term" value="C:extracellular region"/>
    <property type="evidence" value="ECO:0007669"/>
    <property type="project" value="InterPro"/>
</dbReference>
<dbReference type="PANTHER" id="PTHR10334">
    <property type="entry name" value="CYSTEINE-RICH SECRETORY PROTEIN-RELATED"/>
    <property type="match status" value="1"/>
</dbReference>